<evidence type="ECO:0000313" key="9">
    <source>
        <dbReference type="Proteomes" id="UP000013834"/>
    </source>
</evidence>
<dbReference type="PANTHER" id="PTHR33217:SF8">
    <property type="entry name" value="MUTATOR FAMILY TRANSPOSASE"/>
    <property type="match status" value="1"/>
</dbReference>
<feature type="compositionally biased region" description="Basic and acidic residues" evidence="7">
    <location>
        <begin position="55"/>
        <end position="64"/>
    </location>
</feature>
<evidence type="ECO:0000256" key="5">
    <source>
        <dbReference type="ARBA" id="ARBA00023172"/>
    </source>
</evidence>
<comment type="function">
    <text evidence="1 6">Required for the transposition of the insertion element.</text>
</comment>
<evidence type="ECO:0000256" key="2">
    <source>
        <dbReference type="ARBA" id="ARBA00010961"/>
    </source>
</evidence>
<comment type="caution">
    <text evidence="8">The sequence shown here is derived from an EMBL/GenBank/DDBJ whole genome shotgun (WGS) entry which is preliminary data.</text>
</comment>
<sequence length="137" mass="15949">MARKKRNPDAEKLAESILNTYQPESVEDMQDVLKDVFGPLFEKMLQGELNNHLGYDAHSKEPKKHDNRRNGYGNKTLKTSFGKVNIDVPRDREASFEPELIPNRKRDVSDIADCRQKLFQTRNSSLEQLFIYFVSNF</sequence>
<dbReference type="Proteomes" id="UP000013834">
    <property type="component" value="Unassembled WGS sequence"/>
</dbReference>
<dbReference type="InterPro" id="IPR001207">
    <property type="entry name" value="Transposase_mutator"/>
</dbReference>
<proteinExistence type="inferred from homology"/>
<dbReference type="RefSeq" id="WP_002341926.1">
    <property type="nucleotide sequence ID" value="NZ_KB948137.1"/>
</dbReference>
<keyword evidence="4 6" id="KW-0238">DNA-binding</keyword>
<evidence type="ECO:0000256" key="4">
    <source>
        <dbReference type="ARBA" id="ARBA00023125"/>
    </source>
</evidence>
<dbReference type="GO" id="GO:0003677">
    <property type="term" value="F:DNA binding"/>
    <property type="evidence" value="ECO:0007669"/>
    <property type="project" value="UniProtKB-UniRule"/>
</dbReference>
<evidence type="ECO:0000256" key="7">
    <source>
        <dbReference type="SAM" id="MobiDB-lite"/>
    </source>
</evidence>
<dbReference type="EMBL" id="AIVF01000056">
    <property type="protein sequence ID" value="EOG22494.1"/>
    <property type="molecule type" value="Genomic_DNA"/>
</dbReference>
<evidence type="ECO:0000256" key="1">
    <source>
        <dbReference type="ARBA" id="ARBA00002190"/>
    </source>
</evidence>
<accession>A0A829F0N9</accession>
<protein>
    <recommendedName>
        <fullName evidence="6">Mutator family transposase</fullName>
    </recommendedName>
</protein>
<name>A0A829F0N9_ENTFC</name>
<dbReference type="Pfam" id="PF00872">
    <property type="entry name" value="Transposase_mut"/>
    <property type="match status" value="1"/>
</dbReference>
<dbReference type="PANTHER" id="PTHR33217">
    <property type="entry name" value="TRANSPOSASE FOR INSERTION SEQUENCE ELEMENT IS1081"/>
    <property type="match status" value="1"/>
</dbReference>
<feature type="region of interest" description="Disordered" evidence="7">
    <location>
        <begin position="53"/>
        <end position="77"/>
    </location>
</feature>
<comment type="similarity">
    <text evidence="2 6">Belongs to the transposase mutator family.</text>
</comment>
<reference evidence="8 9" key="1">
    <citation type="submission" date="2013-02" db="EMBL/GenBank/DDBJ databases">
        <title>The Genome Sequence of Enterococcus faecium VRE_84.</title>
        <authorList>
            <consortium name="The Broad Institute Genome Sequencing Platform"/>
            <consortium name="The Broad Institute Genome Sequencing Center for Infectious Disease"/>
            <person name="Earl A.M."/>
            <person name="Gilmore M.S."/>
            <person name="Lebreton F."/>
            <person name="Hammerum A.M."/>
            <person name="Jensen L.B."/>
            <person name="Guardabassi L."/>
            <person name="Walker B."/>
            <person name="Young S.K."/>
            <person name="Zeng Q."/>
            <person name="Gargeya S."/>
            <person name="Fitzgerald M."/>
            <person name="Haas B."/>
            <person name="Abouelleil A."/>
            <person name="Alvarado L."/>
            <person name="Arachchi H.M."/>
            <person name="Berlin A.M."/>
            <person name="Chapman S.B."/>
            <person name="Dewar J."/>
            <person name="Goldberg J."/>
            <person name="Griggs A."/>
            <person name="Gujja S."/>
            <person name="Hansen M."/>
            <person name="Howarth C."/>
            <person name="Imamovic A."/>
            <person name="Larimer J."/>
            <person name="McCowan C."/>
            <person name="Murphy C."/>
            <person name="Neiman D."/>
            <person name="Pearson M."/>
            <person name="Priest M."/>
            <person name="Roberts A."/>
            <person name="Saif S."/>
            <person name="Shea T."/>
            <person name="Sisk P."/>
            <person name="Sykes S."/>
            <person name="Wortman J."/>
            <person name="Nusbaum C."/>
            <person name="Birren B."/>
        </authorList>
    </citation>
    <scope>NUCLEOTIDE SEQUENCE [LARGE SCALE GENOMIC DNA]</scope>
    <source>
        <strain evidence="8 9">VRE 84</strain>
    </source>
</reference>
<keyword evidence="5 6" id="KW-0233">DNA recombination</keyword>
<keyword evidence="3 6" id="KW-0815">Transposition</keyword>
<dbReference type="GO" id="GO:0004803">
    <property type="term" value="F:transposase activity"/>
    <property type="evidence" value="ECO:0007669"/>
    <property type="project" value="UniProtKB-UniRule"/>
</dbReference>
<keyword evidence="6" id="KW-0814">Transposable element</keyword>
<organism evidence="8 9">
    <name type="scientific">Enterococcus faecium EnGen0180</name>
    <dbReference type="NCBI Taxonomy" id="1157475"/>
    <lineage>
        <taxon>Bacteria</taxon>
        <taxon>Bacillati</taxon>
        <taxon>Bacillota</taxon>
        <taxon>Bacilli</taxon>
        <taxon>Lactobacillales</taxon>
        <taxon>Enterococcaceae</taxon>
        <taxon>Enterococcus</taxon>
    </lineage>
</organism>
<evidence type="ECO:0000313" key="8">
    <source>
        <dbReference type="EMBL" id="EOG22494.1"/>
    </source>
</evidence>
<evidence type="ECO:0000256" key="6">
    <source>
        <dbReference type="RuleBase" id="RU365089"/>
    </source>
</evidence>
<dbReference type="AlphaFoldDB" id="A0A829F0N9"/>
<dbReference type="GO" id="GO:0006313">
    <property type="term" value="P:DNA transposition"/>
    <property type="evidence" value="ECO:0007669"/>
    <property type="project" value="UniProtKB-UniRule"/>
</dbReference>
<gene>
    <name evidence="8" type="ORF">SMG_02777</name>
</gene>
<evidence type="ECO:0000256" key="3">
    <source>
        <dbReference type="ARBA" id="ARBA00022578"/>
    </source>
</evidence>